<dbReference type="SUPFAM" id="SSF51735">
    <property type="entry name" value="NAD(P)-binding Rossmann-fold domains"/>
    <property type="match status" value="1"/>
</dbReference>
<feature type="binding site" evidence="4">
    <location>
        <begin position="220"/>
        <end position="225"/>
    </location>
    <ligand>
        <name>NADP(+)</name>
        <dbReference type="ChEBI" id="CHEBI:58349"/>
    </ligand>
</feature>
<dbReference type="GO" id="GO:0008883">
    <property type="term" value="F:glutamyl-tRNA reductase activity"/>
    <property type="evidence" value="ECO:0007669"/>
    <property type="project" value="UniProtKB-UniRule"/>
</dbReference>
<comment type="catalytic activity">
    <reaction evidence="4">
        <text>(S)-4-amino-5-oxopentanoate + tRNA(Glu) + NADP(+) = L-glutamyl-tRNA(Glu) + NADPH + H(+)</text>
        <dbReference type="Rhea" id="RHEA:12344"/>
        <dbReference type="Rhea" id="RHEA-COMP:9663"/>
        <dbReference type="Rhea" id="RHEA-COMP:9680"/>
        <dbReference type="ChEBI" id="CHEBI:15378"/>
        <dbReference type="ChEBI" id="CHEBI:57501"/>
        <dbReference type="ChEBI" id="CHEBI:57783"/>
        <dbReference type="ChEBI" id="CHEBI:58349"/>
        <dbReference type="ChEBI" id="CHEBI:78442"/>
        <dbReference type="ChEBI" id="CHEBI:78520"/>
        <dbReference type="EC" id="1.2.1.70"/>
    </reaction>
</comment>
<dbReference type="HAMAP" id="MF_00087">
    <property type="entry name" value="Glu_tRNA_reductase"/>
    <property type="match status" value="1"/>
</dbReference>
<dbReference type="Pfam" id="PF05201">
    <property type="entry name" value="GlutR_N"/>
    <property type="match status" value="1"/>
</dbReference>
<feature type="site" description="Important for activity" evidence="4">
    <location>
        <position position="130"/>
    </location>
</feature>
<feature type="domain" description="Glutamyl-tRNA reductase N-terminal" evidence="6">
    <location>
        <begin position="25"/>
        <end position="185"/>
    </location>
</feature>
<dbReference type="UniPathway" id="UPA00251">
    <property type="reaction ID" value="UER00316"/>
</dbReference>
<keyword evidence="2 4" id="KW-0560">Oxidoreductase</keyword>
<protein>
    <recommendedName>
        <fullName evidence="4">Glutamyl-tRNA reductase</fullName>
        <shortName evidence="4">GluTR</shortName>
        <ecNumber evidence="4">1.2.1.70</ecNumber>
    </recommendedName>
</protein>
<evidence type="ECO:0000256" key="1">
    <source>
        <dbReference type="ARBA" id="ARBA00022857"/>
    </source>
</evidence>
<dbReference type="InterPro" id="IPR036343">
    <property type="entry name" value="GluRdtase_N_sf"/>
</dbReference>
<keyword evidence="3 4" id="KW-0627">Porphyrin biosynthesis</keyword>
<comment type="caution">
    <text evidence="4">Lacks conserved residue(s) required for the propagation of feature annotation.</text>
</comment>
<dbReference type="GO" id="GO:0050661">
    <property type="term" value="F:NADP binding"/>
    <property type="evidence" value="ECO:0007669"/>
    <property type="project" value="InterPro"/>
</dbReference>
<comment type="similarity">
    <text evidence="4">Belongs to the glutamyl-tRNA reductase family.</text>
</comment>
<comment type="domain">
    <text evidence="4">Possesses an unusual extended V-shaped dimeric structure with each monomer consisting of three distinct domains arranged along a curved 'spinal' alpha-helix. The N-terminal catalytic domain specifically recognizes the glutamate moiety of the substrate. The second domain is the NADPH-binding domain, and the third C-terminal domain is responsible for dimerization.</text>
</comment>
<dbReference type="EMBL" id="KF900640">
    <property type="protein sequence ID" value="AIF02110.1"/>
    <property type="molecule type" value="Genomic_DNA"/>
</dbReference>
<evidence type="ECO:0000256" key="2">
    <source>
        <dbReference type="ARBA" id="ARBA00023002"/>
    </source>
</evidence>
<keyword evidence="1 4" id="KW-0521">NADP</keyword>
<evidence type="ECO:0000259" key="6">
    <source>
        <dbReference type="Pfam" id="PF05201"/>
    </source>
</evidence>
<dbReference type="InterPro" id="IPR006151">
    <property type="entry name" value="Shikm_DH/Glu-tRNA_Rdtase"/>
</dbReference>
<feature type="domain" description="Quinate/shikimate 5-dehydrogenase/glutamyl-tRNA reductase" evidence="5">
    <location>
        <begin position="203"/>
        <end position="328"/>
    </location>
</feature>
<dbReference type="FunFam" id="3.30.460.30:FF:000001">
    <property type="entry name" value="Glutamyl-tRNA reductase"/>
    <property type="match status" value="1"/>
</dbReference>
<dbReference type="InterPro" id="IPR000343">
    <property type="entry name" value="4pyrrol_synth_GluRdtase"/>
</dbReference>
<dbReference type="AlphaFoldDB" id="A0A075GFW5"/>
<comment type="function">
    <text evidence="4">Catalyzes the NADPH-dependent reduction of glutamyl-tRNA(Glu) to glutamate 1-semialdehyde (GSA).</text>
</comment>
<dbReference type="EC" id="1.2.1.70" evidence="4"/>
<accession>A0A075GFW5</accession>
<comment type="subunit">
    <text evidence="4">Homodimer.</text>
</comment>
<evidence type="ECO:0000259" key="5">
    <source>
        <dbReference type="Pfam" id="PF01488"/>
    </source>
</evidence>
<sequence>MAGPHLENNCDTMSENNFQIMSARVTFKNVPIHKLANFSFKDISAACKSFMEISSVSECVIIQTASRIEVFTVGNVQQGEIPDARRVEGKNLDINKILKTWASLVELNQFDLDHWDQTLEIYKNADVYEHLLRLASGLESFVVGKEEIIEELQESILIARQAKTSGKILDKLFDSCIRIATNIRDSSGIGKGIVTIGDKAVKLTEDYVGDVGKKHVLLIGTGETAGLVAKSLSKKGYPFDVTSMTIERATGFSEKMGGKPIEFDGVFPGFDKFDIIFVATTADAFLITFDKIKRVMEKKKKGTLIFDLSEPRTVDETIASMKGIKFVNPSQISEMIDDSTKTRKDAVSAATKMIGKEIPILEATMKQFGGGSVIKA</sequence>
<comment type="miscellaneous">
    <text evidence="4">During catalysis, the active site Cys acts as a nucleophile attacking the alpha-carbonyl group of tRNA-bound glutamate with the formation of a thioester intermediate between enzyme and glutamate, and the concomitant release of tRNA(Glu). The thioester intermediate is finally reduced by direct hydride transfer from NADPH, to form the product GSA.</text>
</comment>
<evidence type="ECO:0000256" key="3">
    <source>
        <dbReference type="ARBA" id="ARBA00023244"/>
    </source>
</evidence>
<dbReference type="PANTHER" id="PTHR43013:SF1">
    <property type="entry name" value="GLUTAMYL-TRNA REDUCTASE"/>
    <property type="match status" value="1"/>
</dbReference>
<dbReference type="Gene3D" id="3.40.50.720">
    <property type="entry name" value="NAD(P)-binding Rossmann-like Domain"/>
    <property type="match status" value="1"/>
</dbReference>
<name>A0A075GFW5_9ARCH</name>
<reference evidence="7" key="1">
    <citation type="journal article" date="2014" name="Genome Biol. Evol.">
        <title>Pangenome evidence for extensive interdomain horizontal transfer affecting lineage core and shell genes in uncultured planktonic thaumarchaeota and euryarchaeota.</title>
        <authorList>
            <person name="Deschamps P."/>
            <person name="Zivanovic Y."/>
            <person name="Moreira D."/>
            <person name="Rodriguez-Valera F."/>
            <person name="Lopez-Garcia P."/>
        </authorList>
    </citation>
    <scope>NUCLEOTIDE SEQUENCE</scope>
</reference>
<dbReference type="Pfam" id="PF01488">
    <property type="entry name" value="Shikimate_DH"/>
    <property type="match status" value="1"/>
</dbReference>
<dbReference type="PANTHER" id="PTHR43013">
    <property type="entry name" value="GLUTAMYL-TRNA REDUCTASE"/>
    <property type="match status" value="1"/>
</dbReference>
<feature type="binding site" evidence="4">
    <location>
        <position position="140"/>
    </location>
    <ligand>
        <name>substrate</name>
    </ligand>
</feature>
<evidence type="ECO:0000256" key="4">
    <source>
        <dbReference type="HAMAP-Rule" id="MF_00087"/>
    </source>
</evidence>
<dbReference type="InterPro" id="IPR015895">
    <property type="entry name" value="4pyrrol_synth_GluRdtase_N"/>
</dbReference>
<dbReference type="GO" id="GO:0019353">
    <property type="term" value="P:protoporphyrinogen IX biosynthetic process from glutamate"/>
    <property type="evidence" value="ECO:0007669"/>
    <property type="project" value="TreeGrafter"/>
</dbReference>
<proteinExistence type="inferred from homology"/>
<dbReference type="InterPro" id="IPR036291">
    <property type="entry name" value="NAD(P)-bd_dom_sf"/>
</dbReference>
<dbReference type="SUPFAM" id="SSF69742">
    <property type="entry name" value="Glutamyl tRNA-reductase catalytic, N-terminal domain"/>
    <property type="match status" value="1"/>
</dbReference>
<comment type="pathway">
    <text evidence="4">Porphyrin-containing compound metabolism; protoporphyrin-IX biosynthesis; 5-aminolevulinate from L-glutamyl-tRNA(Glu): step 1/2.</text>
</comment>
<dbReference type="Gene3D" id="3.30.460.30">
    <property type="entry name" value="Glutamyl-tRNA reductase, N-terminal domain"/>
    <property type="match status" value="1"/>
</dbReference>
<evidence type="ECO:0000313" key="7">
    <source>
        <dbReference type="EMBL" id="AIF02110.1"/>
    </source>
</evidence>
<organism evidence="7">
    <name type="scientific">uncultured marine thaumarchaeote KM3_153_F09</name>
    <dbReference type="NCBI Taxonomy" id="1456019"/>
    <lineage>
        <taxon>Archaea</taxon>
        <taxon>Nitrososphaerota</taxon>
        <taxon>environmental samples</taxon>
    </lineage>
</organism>
<gene>
    <name evidence="4 7" type="primary">hemA</name>
</gene>